<accession>A0AAE0W6R0</accession>
<proteinExistence type="predicted"/>
<evidence type="ECO:0000313" key="2">
    <source>
        <dbReference type="Proteomes" id="UP001195483"/>
    </source>
</evidence>
<reference evidence="1" key="1">
    <citation type="journal article" date="2021" name="Genome Biol. Evol.">
        <title>A High-Quality Reference Genome for a Parasitic Bivalve with Doubly Uniparental Inheritance (Bivalvia: Unionida).</title>
        <authorList>
            <person name="Smith C.H."/>
        </authorList>
    </citation>
    <scope>NUCLEOTIDE SEQUENCE</scope>
    <source>
        <strain evidence="1">CHS0354</strain>
    </source>
</reference>
<feature type="non-terminal residue" evidence="1">
    <location>
        <position position="1"/>
    </location>
</feature>
<protein>
    <submittedName>
        <fullName evidence="1">Uncharacterized protein</fullName>
    </submittedName>
</protein>
<evidence type="ECO:0000313" key="1">
    <source>
        <dbReference type="EMBL" id="KAK3602462.1"/>
    </source>
</evidence>
<keyword evidence="2" id="KW-1185">Reference proteome</keyword>
<gene>
    <name evidence="1" type="ORF">CHS0354_005930</name>
</gene>
<dbReference type="EMBL" id="JAEAOA010000421">
    <property type="protein sequence ID" value="KAK3602462.1"/>
    <property type="molecule type" value="Genomic_DNA"/>
</dbReference>
<reference evidence="1" key="3">
    <citation type="submission" date="2023-05" db="EMBL/GenBank/DDBJ databases">
        <authorList>
            <person name="Smith C.H."/>
        </authorList>
    </citation>
    <scope>NUCLEOTIDE SEQUENCE</scope>
    <source>
        <strain evidence="1">CHS0354</strain>
        <tissue evidence="1">Mantle</tissue>
    </source>
</reference>
<dbReference type="Proteomes" id="UP001195483">
    <property type="component" value="Unassembled WGS sequence"/>
</dbReference>
<dbReference type="AlphaFoldDB" id="A0AAE0W6R0"/>
<name>A0AAE0W6R0_9BIVA</name>
<reference evidence="1" key="2">
    <citation type="journal article" date="2021" name="Genome Biol. Evol.">
        <title>Developing a high-quality reference genome for a parasitic bivalve with doubly uniparental inheritance (Bivalvia: Unionida).</title>
        <authorList>
            <person name="Smith C.H."/>
        </authorList>
    </citation>
    <scope>NUCLEOTIDE SEQUENCE</scope>
    <source>
        <strain evidence="1">CHS0354</strain>
        <tissue evidence="1">Mantle</tissue>
    </source>
</reference>
<organism evidence="1 2">
    <name type="scientific">Potamilus streckersoni</name>
    <dbReference type="NCBI Taxonomy" id="2493646"/>
    <lineage>
        <taxon>Eukaryota</taxon>
        <taxon>Metazoa</taxon>
        <taxon>Spiralia</taxon>
        <taxon>Lophotrochozoa</taxon>
        <taxon>Mollusca</taxon>
        <taxon>Bivalvia</taxon>
        <taxon>Autobranchia</taxon>
        <taxon>Heteroconchia</taxon>
        <taxon>Palaeoheterodonta</taxon>
        <taxon>Unionida</taxon>
        <taxon>Unionoidea</taxon>
        <taxon>Unionidae</taxon>
        <taxon>Ambleminae</taxon>
        <taxon>Lampsilini</taxon>
        <taxon>Potamilus</taxon>
    </lineage>
</organism>
<comment type="caution">
    <text evidence="1">The sequence shown here is derived from an EMBL/GenBank/DDBJ whole genome shotgun (WGS) entry which is preliminary data.</text>
</comment>
<sequence length="57" mass="6305">SRNSMKKQIPTTIMTTNSVNNYTHFENSNDCVAKDNIVDTKVSQTFPSTFANMGFGA</sequence>